<dbReference type="EMBL" id="BARS01004753">
    <property type="protein sequence ID" value="GAF82976.1"/>
    <property type="molecule type" value="Genomic_DNA"/>
</dbReference>
<evidence type="ECO:0000256" key="1">
    <source>
        <dbReference type="SAM" id="Phobius"/>
    </source>
</evidence>
<gene>
    <name evidence="2" type="ORF">S01H1_09295</name>
</gene>
<sequence>MKDNEGCFVFLLALGLGAILGFMIGSGLVGSQYQDRAIEAKVAHWAVDAETGETTFVYKTEEKTDE</sequence>
<comment type="caution">
    <text evidence="2">The sequence shown here is derived from an EMBL/GenBank/DDBJ whole genome shotgun (WGS) entry which is preliminary data.</text>
</comment>
<keyword evidence="1" id="KW-1133">Transmembrane helix</keyword>
<protein>
    <submittedName>
        <fullName evidence="2">Uncharacterized protein</fullName>
    </submittedName>
</protein>
<reference evidence="2" key="1">
    <citation type="journal article" date="2014" name="Front. Microbiol.">
        <title>High frequency of phylogenetically diverse reductive dehalogenase-homologous genes in deep subseafloor sedimentary metagenomes.</title>
        <authorList>
            <person name="Kawai M."/>
            <person name="Futagami T."/>
            <person name="Toyoda A."/>
            <person name="Takaki Y."/>
            <person name="Nishi S."/>
            <person name="Hori S."/>
            <person name="Arai W."/>
            <person name="Tsubouchi T."/>
            <person name="Morono Y."/>
            <person name="Uchiyama I."/>
            <person name="Ito T."/>
            <person name="Fujiyama A."/>
            <person name="Inagaki F."/>
            <person name="Takami H."/>
        </authorList>
    </citation>
    <scope>NUCLEOTIDE SEQUENCE</scope>
    <source>
        <strain evidence="2">Expedition CK06-06</strain>
    </source>
</reference>
<proteinExistence type="predicted"/>
<evidence type="ECO:0000313" key="2">
    <source>
        <dbReference type="EMBL" id="GAF82976.1"/>
    </source>
</evidence>
<keyword evidence="1" id="KW-0472">Membrane</keyword>
<organism evidence="2">
    <name type="scientific">marine sediment metagenome</name>
    <dbReference type="NCBI Taxonomy" id="412755"/>
    <lineage>
        <taxon>unclassified sequences</taxon>
        <taxon>metagenomes</taxon>
        <taxon>ecological metagenomes</taxon>
    </lineage>
</organism>
<feature type="transmembrane region" description="Helical" evidence="1">
    <location>
        <begin position="7"/>
        <end position="29"/>
    </location>
</feature>
<keyword evidence="1" id="KW-0812">Transmembrane</keyword>
<name>X0T6Q1_9ZZZZ</name>
<dbReference type="AlphaFoldDB" id="X0T6Q1"/>
<accession>X0T6Q1</accession>